<dbReference type="Proteomes" id="UP000734511">
    <property type="component" value="Unassembled WGS sequence"/>
</dbReference>
<name>A0ABX0ZT26_9ACTN</name>
<feature type="transmembrane region" description="Helical" evidence="7">
    <location>
        <begin position="210"/>
        <end position="230"/>
    </location>
</feature>
<sequence length="338" mass="36586">MERKSGRPMRGERKAGPGIRVRRGQPDHPTDLPGRSWWAVLKGTFEEFRTDELGDRAAALTYYGVLSVFPALLVFVSVLGLSGRSATDKVLKNLDELAPGPARDLITNAVRQLQDRAGMGSAFAVVGLLLALWSASGYVAAFIRAANAVYDVPEGRPFWKVLPLRLGLTVLLMLLAWASALIVVFTGGVAHQAGATLGLGDTALTVWAVAKWPVLAFLVLTMIAVLYWAAPNVKGRGFLWTTSGSLLALLIWMAASGGFAVYVSNFGSYNKTYGTVAGVIVFLVWLWITNVAILLGLEFDAELARARAVAGGFPADREPYVTPRDTETWTPEERRHLA</sequence>
<evidence type="ECO:0000256" key="7">
    <source>
        <dbReference type="SAM" id="Phobius"/>
    </source>
</evidence>
<feature type="region of interest" description="Disordered" evidence="6">
    <location>
        <begin position="1"/>
        <end position="30"/>
    </location>
</feature>
<keyword evidence="4 7" id="KW-1133">Transmembrane helix</keyword>
<evidence type="ECO:0000313" key="9">
    <source>
        <dbReference type="Proteomes" id="UP000734511"/>
    </source>
</evidence>
<feature type="transmembrane region" description="Helical" evidence="7">
    <location>
        <begin position="164"/>
        <end position="190"/>
    </location>
</feature>
<keyword evidence="3 7" id="KW-0812">Transmembrane</keyword>
<evidence type="ECO:0000256" key="6">
    <source>
        <dbReference type="SAM" id="MobiDB-lite"/>
    </source>
</evidence>
<evidence type="ECO:0000256" key="4">
    <source>
        <dbReference type="ARBA" id="ARBA00022989"/>
    </source>
</evidence>
<accession>A0ABX0ZT26</accession>
<feature type="transmembrane region" description="Helical" evidence="7">
    <location>
        <begin position="237"/>
        <end position="263"/>
    </location>
</feature>
<organism evidence="8 9">
    <name type="scientific">Actinacidiphila epipremni</name>
    <dbReference type="NCBI Taxonomy" id="2053013"/>
    <lineage>
        <taxon>Bacteria</taxon>
        <taxon>Bacillati</taxon>
        <taxon>Actinomycetota</taxon>
        <taxon>Actinomycetes</taxon>
        <taxon>Kitasatosporales</taxon>
        <taxon>Streptomycetaceae</taxon>
        <taxon>Actinacidiphila</taxon>
    </lineage>
</organism>
<protein>
    <submittedName>
        <fullName evidence="8">YihY/virulence factor BrkB family protein</fullName>
    </submittedName>
</protein>
<dbReference type="InterPro" id="IPR017039">
    <property type="entry name" value="Virul_fac_BrkB"/>
</dbReference>
<keyword evidence="2" id="KW-1003">Cell membrane</keyword>
<evidence type="ECO:0000256" key="1">
    <source>
        <dbReference type="ARBA" id="ARBA00004651"/>
    </source>
</evidence>
<dbReference type="NCBIfam" id="TIGR00765">
    <property type="entry name" value="yihY_not_rbn"/>
    <property type="match status" value="1"/>
</dbReference>
<dbReference type="PIRSF" id="PIRSF035875">
    <property type="entry name" value="RNase_BN"/>
    <property type="match status" value="1"/>
</dbReference>
<feature type="region of interest" description="Disordered" evidence="6">
    <location>
        <begin position="318"/>
        <end position="338"/>
    </location>
</feature>
<evidence type="ECO:0000256" key="3">
    <source>
        <dbReference type="ARBA" id="ARBA00022692"/>
    </source>
</evidence>
<evidence type="ECO:0000313" key="8">
    <source>
        <dbReference type="EMBL" id="NJP45746.1"/>
    </source>
</evidence>
<feature type="transmembrane region" description="Helical" evidence="7">
    <location>
        <begin position="275"/>
        <end position="297"/>
    </location>
</feature>
<feature type="transmembrane region" description="Helical" evidence="7">
    <location>
        <begin position="122"/>
        <end position="143"/>
    </location>
</feature>
<comment type="caution">
    <text evidence="8">The sequence shown here is derived from an EMBL/GenBank/DDBJ whole genome shotgun (WGS) entry which is preliminary data.</text>
</comment>
<evidence type="ECO:0000256" key="2">
    <source>
        <dbReference type="ARBA" id="ARBA00022475"/>
    </source>
</evidence>
<keyword evidence="5 7" id="KW-0472">Membrane</keyword>
<keyword evidence="9" id="KW-1185">Reference proteome</keyword>
<gene>
    <name evidence="8" type="ORF">HCN08_20400</name>
</gene>
<dbReference type="PANTHER" id="PTHR30213:SF0">
    <property type="entry name" value="UPF0761 MEMBRANE PROTEIN YIHY"/>
    <property type="match status" value="1"/>
</dbReference>
<comment type="subcellular location">
    <subcellularLocation>
        <location evidence="1">Cell membrane</location>
        <topology evidence="1">Multi-pass membrane protein</topology>
    </subcellularLocation>
</comment>
<dbReference type="PANTHER" id="PTHR30213">
    <property type="entry name" value="INNER MEMBRANE PROTEIN YHJD"/>
    <property type="match status" value="1"/>
</dbReference>
<feature type="transmembrane region" description="Helical" evidence="7">
    <location>
        <begin position="59"/>
        <end position="81"/>
    </location>
</feature>
<proteinExistence type="predicted"/>
<reference evidence="8 9" key="1">
    <citation type="submission" date="2020-03" db="EMBL/GenBank/DDBJ databases">
        <title>WGS of actinomycetes isolated from Thailand.</title>
        <authorList>
            <person name="Thawai C."/>
        </authorList>
    </citation>
    <scope>NUCLEOTIDE SEQUENCE [LARGE SCALE GENOMIC DNA]</scope>
    <source>
        <strain evidence="8 9">PRB2-1</strain>
    </source>
</reference>
<feature type="compositionally biased region" description="Basic and acidic residues" evidence="6">
    <location>
        <begin position="1"/>
        <end position="15"/>
    </location>
</feature>
<dbReference type="EMBL" id="JAATEJ010000017">
    <property type="protein sequence ID" value="NJP45746.1"/>
    <property type="molecule type" value="Genomic_DNA"/>
</dbReference>
<dbReference type="Pfam" id="PF03631">
    <property type="entry name" value="Virul_fac_BrkB"/>
    <property type="match status" value="1"/>
</dbReference>
<evidence type="ECO:0000256" key="5">
    <source>
        <dbReference type="ARBA" id="ARBA00023136"/>
    </source>
</evidence>